<name>A0A0C2SC47_AMAMK</name>
<gene>
    <name evidence="1" type="ORF">M378DRAFT_168049</name>
</gene>
<dbReference type="EMBL" id="KN818298">
    <property type="protein sequence ID" value="KIL60450.1"/>
    <property type="molecule type" value="Genomic_DNA"/>
</dbReference>
<sequence>MDRNYFLPVFWIYEEDKVKFVDGNVNEQNESVDKWLERSSPNFVTRIRLVSCNNHLKLLFTHFL</sequence>
<dbReference type="InParanoid" id="A0A0C2SC47"/>
<dbReference type="Proteomes" id="UP000054549">
    <property type="component" value="Unassembled WGS sequence"/>
</dbReference>
<evidence type="ECO:0000313" key="2">
    <source>
        <dbReference type="Proteomes" id="UP000054549"/>
    </source>
</evidence>
<accession>A0A0C2SC47</accession>
<reference evidence="1 2" key="1">
    <citation type="submission" date="2014-04" db="EMBL/GenBank/DDBJ databases">
        <title>Evolutionary Origins and Diversification of the Mycorrhizal Mutualists.</title>
        <authorList>
            <consortium name="DOE Joint Genome Institute"/>
            <consortium name="Mycorrhizal Genomics Consortium"/>
            <person name="Kohler A."/>
            <person name="Kuo A."/>
            <person name="Nagy L.G."/>
            <person name="Floudas D."/>
            <person name="Copeland A."/>
            <person name="Barry K.W."/>
            <person name="Cichocki N."/>
            <person name="Veneault-Fourrey C."/>
            <person name="LaButti K."/>
            <person name="Lindquist E.A."/>
            <person name="Lipzen A."/>
            <person name="Lundell T."/>
            <person name="Morin E."/>
            <person name="Murat C."/>
            <person name="Riley R."/>
            <person name="Ohm R."/>
            <person name="Sun H."/>
            <person name="Tunlid A."/>
            <person name="Henrissat B."/>
            <person name="Grigoriev I.V."/>
            <person name="Hibbett D.S."/>
            <person name="Martin F."/>
        </authorList>
    </citation>
    <scope>NUCLEOTIDE SEQUENCE [LARGE SCALE GENOMIC DNA]</scope>
    <source>
        <strain evidence="1 2">Koide BX008</strain>
    </source>
</reference>
<proteinExistence type="predicted"/>
<protein>
    <submittedName>
        <fullName evidence="1">Uncharacterized protein</fullName>
    </submittedName>
</protein>
<dbReference type="HOGENOM" id="CLU_2867218_0_0_1"/>
<keyword evidence="2" id="KW-1185">Reference proteome</keyword>
<dbReference type="AlphaFoldDB" id="A0A0C2SC47"/>
<evidence type="ECO:0000313" key="1">
    <source>
        <dbReference type="EMBL" id="KIL60450.1"/>
    </source>
</evidence>
<organism evidence="1 2">
    <name type="scientific">Amanita muscaria (strain Koide BX008)</name>
    <dbReference type="NCBI Taxonomy" id="946122"/>
    <lineage>
        <taxon>Eukaryota</taxon>
        <taxon>Fungi</taxon>
        <taxon>Dikarya</taxon>
        <taxon>Basidiomycota</taxon>
        <taxon>Agaricomycotina</taxon>
        <taxon>Agaricomycetes</taxon>
        <taxon>Agaricomycetidae</taxon>
        <taxon>Agaricales</taxon>
        <taxon>Pluteineae</taxon>
        <taxon>Amanitaceae</taxon>
        <taxon>Amanita</taxon>
    </lineage>
</organism>